<dbReference type="PIRSF" id="PIRSF000538">
    <property type="entry name" value="GlpK"/>
    <property type="match status" value="1"/>
</dbReference>
<evidence type="ECO:0000256" key="3">
    <source>
        <dbReference type="ARBA" id="ARBA00022777"/>
    </source>
</evidence>
<dbReference type="GO" id="GO:0019150">
    <property type="term" value="F:D-ribulokinase activity"/>
    <property type="evidence" value="ECO:0007669"/>
    <property type="project" value="TreeGrafter"/>
</dbReference>
<dbReference type="CDD" id="cd07782">
    <property type="entry name" value="ASKHA_NBD_FGGY_D-RBK"/>
    <property type="match status" value="1"/>
</dbReference>
<feature type="non-terminal residue" evidence="7">
    <location>
        <position position="1"/>
    </location>
</feature>
<dbReference type="AlphaFoldDB" id="R7UV76"/>
<feature type="domain" description="Carbohydrate kinase FGGY N-terminal" evidence="5">
    <location>
        <begin position="2"/>
        <end position="260"/>
    </location>
</feature>
<dbReference type="InterPro" id="IPR018485">
    <property type="entry name" value="FGGY_C"/>
</dbReference>
<dbReference type="GO" id="GO:0005737">
    <property type="term" value="C:cytoplasm"/>
    <property type="evidence" value="ECO:0007669"/>
    <property type="project" value="TreeGrafter"/>
</dbReference>
<gene>
    <name evidence="7" type="ORF">CAPTEDRAFT_108026</name>
</gene>
<name>R7UV76_CAPTE</name>
<evidence type="ECO:0000313" key="8">
    <source>
        <dbReference type="EnsemblMetazoa" id="CapteP108026"/>
    </source>
</evidence>
<dbReference type="HOGENOM" id="CLU_009281_10_2_1"/>
<organism evidence="7">
    <name type="scientific">Capitella teleta</name>
    <name type="common">Polychaete worm</name>
    <dbReference type="NCBI Taxonomy" id="283909"/>
    <lineage>
        <taxon>Eukaryota</taxon>
        <taxon>Metazoa</taxon>
        <taxon>Spiralia</taxon>
        <taxon>Lophotrochozoa</taxon>
        <taxon>Annelida</taxon>
        <taxon>Polychaeta</taxon>
        <taxon>Sedentaria</taxon>
        <taxon>Scolecida</taxon>
        <taxon>Capitellidae</taxon>
        <taxon>Capitella</taxon>
    </lineage>
</organism>
<dbReference type="PANTHER" id="PTHR43435:SF4">
    <property type="entry name" value="FGGY CARBOHYDRATE KINASE DOMAIN-CONTAINING PROTEIN"/>
    <property type="match status" value="1"/>
</dbReference>
<keyword evidence="2" id="KW-0808">Transferase</keyword>
<dbReference type="InterPro" id="IPR000577">
    <property type="entry name" value="Carb_kinase_FGGY"/>
</dbReference>
<dbReference type="SUPFAM" id="SSF53067">
    <property type="entry name" value="Actin-like ATPase domain"/>
    <property type="match status" value="2"/>
</dbReference>
<sequence>DYFVGVDVGTGSVRAALVAADGTIISVATQDILVYSTAADFYEQSSEEIWQAVCECVQAVTDKVETSRITGIAFDATCSLVVLDGNYHPVSVSPSGNFETNIIMWMDHRAKEQAEAINVINDKVLSYVGGSISVEMQVPKLLWLKENMKSCWDSAAHFFDLPDFLTWRATRSHTRSLCSVVCKMTYMAGGDAQNGWSEDFFRKIGLEDLADNFEKIGTEACAPGEACGLGLTSDAAKELGLNPGTAVATSIIDAHAGTLGMLSLNLSSKMALICGTSSCHMTVSREPLFMKGIWGPYYSVIVPGMWCNEGGQSASGKLLDHIVENHPAYPAVRKEADQLGVHPHQVINSFLKTKPNSAMLTGDVHIWPDFHGNRSPLADPNLRGMISGATLATDREDLAVNYLATIQALAYSTRHILDTMKEAGQRIETIVACGGLSKNDIYIQTHADVLGIKIILPEVTESVLLGSAMLAATASGLYSSVQDAMFHMGSSGELVQPNLMLQNYHNRKYEVFLKMLQHQEEYKQIMQDDKLM</sequence>
<keyword evidence="9" id="KW-1185">Reference proteome</keyword>
<protein>
    <recommendedName>
        <fullName evidence="4">FGGY carbohydrate kinase domain-containing protein</fullName>
    </recommendedName>
</protein>
<dbReference type="GO" id="GO:0019321">
    <property type="term" value="P:pentose metabolic process"/>
    <property type="evidence" value="ECO:0007669"/>
    <property type="project" value="TreeGrafter"/>
</dbReference>
<reference evidence="7 9" key="2">
    <citation type="journal article" date="2013" name="Nature">
        <title>Insights into bilaterian evolution from three spiralian genomes.</title>
        <authorList>
            <person name="Simakov O."/>
            <person name="Marletaz F."/>
            <person name="Cho S.J."/>
            <person name="Edsinger-Gonzales E."/>
            <person name="Havlak P."/>
            <person name="Hellsten U."/>
            <person name="Kuo D.H."/>
            <person name="Larsson T."/>
            <person name="Lv J."/>
            <person name="Arendt D."/>
            <person name="Savage R."/>
            <person name="Osoegawa K."/>
            <person name="de Jong P."/>
            <person name="Grimwood J."/>
            <person name="Chapman J.A."/>
            <person name="Shapiro H."/>
            <person name="Aerts A."/>
            <person name="Otillar R.P."/>
            <person name="Terry A.Y."/>
            <person name="Boore J.L."/>
            <person name="Grigoriev I.V."/>
            <person name="Lindberg D.R."/>
            <person name="Seaver E.C."/>
            <person name="Weisblat D.A."/>
            <person name="Putnam N.H."/>
            <person name="Rokhsar D.S."/>
        </authorList>
    </citation>
    <scope>NUCLEOTIDE SEQUENCE</scope>
    <source>
        <strain evidence="7 9">I ESC-2004</strain>
    </source>
</reference>
<keyword evidence="3" id="KW-0418">Kinase</keyword>
<reference evidence="8" key="3">
    <citation type="submission" date="2015-06" db="UniProtKB">
        <authorList>
            <consortium name="EnsemblMetazoa"/>
        </authorList>
    </citation>
    <scope>IDENTIFICATION</scope>
</reference>
<evidence type="ECO:0000313" key="9">
    <source>
        <dbReference type="Proteomes" id="UP000014760"/>
    </source>
</evidence>
<dbReference type="InterPro" id="IPR006003">
    <property type="entry name" value="FGGY_RbtK-like"/>
</dbReference>
<dbReference type="EnsemblMetazoa" id="CapteT108026">
    <property type="protein sequence ID" value="CapteP108026"/>
    <property type="gene ID" value="CapteG108026"/>
</dbReference>
<dbReference type="Gene3D" id="1.20.58.2240">
    <property type="match status" value="1"/>
</dbReference>
<dbReference type="EMBL" id="AMQN01007127">
    <property type="status" value="NOT_ANNOTATED_CDS"/>
    <property type="molecule type" value="Genomic_DNA"/>
</dbReference>
<dbReference type="OrthoDB" id="203824at2759"/>
<evidence type="ECO:0000313" key="7">
    <source>
        <dbReference type="EMBL" id="ELU07306.1"/>
    </source>
</evidence>
<dbReference type="InterPro" id="IPR018484">
    <property type="entry name" value="FGGY_N"/>
</dbReference>
<dbReference type="Pfam" id="PF02782">
    <property type="entry name" value="FGGY_C"/>
    <property type="match status" value="1"/>
</dbReference>
<evidence type="ECO:0000256" key="1">
    <source>
        <dbReference type="ARBA" id="ARBA00009156"/>
    </source>
</evidence>
<reference evidence="9" key="1">
    <citation type="submission" date="2012-12" db="EMBL/GenBank/DDBJ databases">
        <authorList>
            <person name="Hellsten U."/>
            <person name="Grimwood J."/>
            <person name="Chapman J.A."/>
            <person name="Shapiro H."/>
            <person name="Aerts A."/>
            <person name="Otillar R.P."/>
            <person name="Terry A.Y."/>
            <person name="Boore J.L."/>
            <person name="Simakov O."/>
            <person name="Marletaz F."/>
            <person name="Cho S.-J."/>
            <person name="Edsinger-Gonzales E."/>
            <person name="Havlak P."/>
            <person name="Kuo D.-H."/>
            <person name="Larsson T."/>
            <person name="Lv J."/>
            <person name="Arendt D."/>
            <person name="Savage R."/>
            <person name="Osoegawa K."/>
            <person name="de Jong P."/>
            <person name="Lindberg D.R."/>
            <person name="Seaver E.C."/>
            <person name="Weisblat D.A."/>
            <person name="Putnam N.H."/>
            <person name="Grigoriev I.V."/>
            <person name="Rokhsar D.S."/>
        </authorList>
    </citation>
    <scope>NUCLEOTIDE SEQUENCE</scope>
    <source>
        <strain evidence="9">I ESC-2004</strain>
    </source>
</reference>
<evidence type="ECO:0000259" key="5">
    <source>
        <dbReference type="Pfam" id="PF00370"/>
    </source>
</evidence>
<accession>R7UV76</accession>
<dbReference type="NCBIfam" id="TIGR01315">
    <property type="entry name" value="5C_CHO_kinase"/>
    <property type="match status" value="1"/>
</dbReference>
<dbReference type="STRING" id="283909.R7UV76"/>
<evidence type="ECO:0000256" key="4">
    <source>
        <dbReference type="ARBA" id="ARBA00074355"/>
    </source>
</evidence>
<dbReference type="OMA" id="HKAMWHE"/>
<dbReference type="InterPro" id="IPR043129">
    <property type="entry name" value="ATPase_NBD"/>
</dbReference>
<dbReference type="FunCoup" id="R7UV76">
    <property type="interactions" value="275"/>
</dbReference>
<dbReference type="PANTHER" id="PTHR43435">
    <property type="entry name" value="RIBULOKINASE"/>
    <property type="match status" value="1"/>
</dbReference>
<evidence type="ECO:0000256" key="2">
    <source>
        <dbReference type="ARBA" id="ARBA00022679"/>
    </source>
</evidence>
<proteinExistence type="inferred from homology"/>
<dbReference type="FunFam" id="3.30.420.40:FF:000101">
    <property type="entry name" value="FGGY carbohydrate kinase domain-containing protein"/>
    <property type="match status" value="1"/>
</dbReference>
<evidence type="ECO:0000259" key="6">
    <source>
        <dbReference type="Pfam" id="PF02782"/>
    </source>
</evidence>
<dbReference type="Proteomes" id="UP000014760">
    <property type="component" value="Unassembled WGS sequence"/>
</dbReference>
<comment type="similarity">
    <text evidence="1">Belongs to the FGGY kinase family.</text>
</comment>
<dbReference type="Pfam" id="PF00370">
    <property type="entry name" value="FGGY_N"/>
    <property type="match status" value="1"/>
</dbReference>
<dbReference type="EMBL" id="KB300038">
    <property type="protein sequence ID" value="ELU07306.1"/>
    <property type="molecule type" value="Genomic_DNA"/>
</dbReference>
<dbReference type="Gene3D" id="3.30.420.40">
    <property type="match status" value="1"/>
</dbReference>
<feature type="domain" description="Carbohydrate kinase FGGY C-terminal" evidence="6">
    <location>
        <begin position="270"/>
        <end position="474"/>
    </location>
</feature>